<sequence length="73" mass="7809">PTPIGEGSFSKPQDKLADFTKADYSDKRALIVDDNELNLEIASEILGMSGIQIETAENGKLAVDMVAGHPDGY</sequence>
<dbReference type="EMBL" id="JAMWFV010000255">
    <property type="protein sequence ID" value="MDG6146452.1"/>
    <property type="molecule type" value="Genomic_DNA"/>
</dbReference>
<dbReference type="AlphaFoldDB" id="A0A9X4PEH8"/>
<feature type="non-terminal residue" evidence="3">
    <location>
        <position position="73"/>
    </location>
</feature>
<evidence type="ECO:0000259" key="2">
    <source>
        <dbReference type="PROSITE" id="PS50110"/>
    </source>
</evidence>
<comment type="caution">
    <text evidence="1">Lacks conserved residue(s) required for the propagation of feature annotation.</text>
</comment>
<gene>
    <name evidence="3" type="ORF">NF717_12485</name>
</gene>
<dbReference type="RefSeq" id="WP_279369239.1">
    <property type="nucleotide sequence ID" value="NZ_JAMWFV010000255.1"/>
</dbReference>
<evidence type="ECO:0000313" key="3">
    <source>
        <dbReference type="EMBL" id="MDG6146452.1"/>
    </source>
</evidence>
<evidence type="ECO:0000313" key="4">
    <source>
        <dbReference type="Proteomes" id="UP001153199"/>
    </source>
</evidence>
<feature type="non-terminal residue" evidence="3">
    <location>
        <position position="1"/>
    </location>
</feature>
<name>A0A9X4PEH8_9LACT</name>
<protein>
    <recommendedName>
        <fullName evidence="2">Response regulatory domain-containing protein</fullName>
    </recommendedName>
</protein>
<dbReference type="PROSITE" id="PS50110">
    <property type="entry name" value="RESPONSE_REGULATORY"/>
    <property type="match status" value="1"/>
</dbReference>
<reference evidence="3" key="1">
    <citation type="submission" date="2022-06" db="EMBL/GenBank/DDBJ databases">
        <title>Lactococcus from bovine mastitis in China.</title>
        <authorList>
            <person name="Lin Y."/>
            <person name="Han B."/>
        </authorList>
    </citation>
    <scope>NUCLEOTIDE SEQUENCE</scope>
    <source>
        <strain evidence="3">Ningxia-I-26</strain>
    </source>
</reference>
<dbReference type="InterPro" id="IPR001789">
    <property type="entry name" value="Sig_transdc_resp-reg_receiver"/>
</dbReference>
<dbReference type="SUPFAM" id="SSF52172">
    <property type="entry name" value="CheY-like"/>
    <property type="match status" value="1"/>
</dbReference>
<comment type="caution">
    <text evidence="3">The sequence shown here is derived from an EMBL/GenBank/DDBJ whole genome shotgun (WGS) entry which is preliminary data.</text>
</comment>
<feature type="domain" description="Response regulatory" evidence="2">
    <location>
        <begin position="28"/>
        <end position="73"/>
    </location>
</feature>
<keyword evidence="4" id="KW-1185">Reference proteome</keyword>
<accession>A0A9X4PEH8</accession>
<dbReference type="Gene3D" id="3.40.50.2300">
    <property type="match status" value="1"/>
</dbReference>
<proteinExistence type="predicted"/>
<dbReference type="GO" id="GO:0000160">
    <property type="term" value="P:phosphorelay signal transduction system"/>
    <property type="evidence" value="ECO:0007669"/>
    <property type="project" value="InterPro"/>
</dbReference>
<evidence type="ECO:0000256" key="1">
    <source>
        <dbReference type="PROSITE-ProRule" id="PRU00169"/>
    </source>
</evidence>
<dbReference type="InterPro" id="IPR011006">
    <property type="entry name" value="CheY-like_superfamily"/>
</dbReference>
<organism evidence="3 4">
    <name type="scientific">Lactococcus formosensis</name>
    <dbReference type="NCBI Taxonomy" id="1281486"/>
    <lineage>
        <taxon>Bacteria</taxon>
        <taxon>Bacillati</taxon>
        <taxon>Bacillota</taxon>
        <taxon>Bacilli</taxon>
        <taxon>Lactobacillales</taxon>
        <taxon>Streptococcaceae</taxon>
        <taxon>Lactococcus</taxon>
    </lineage>
</organism>
<dbReference type="Proteomes" id="UP001153199">
    <property type="component" value="Unassembled WGS sequence"/>
</dbReference>